<evidence type="ECO:0000256" key="6">
    <source>
        <dbReference type="ARBA" id="ARBA00022490"/>
    </source>
</evidence>
<evidence type="ECO:0000313" key="20">
    <source>
        <dbReference type="EMBL" id="WOL01528.1"/>
    </source>
</evidence>
<evidence type="ECO:0000256" key="15">
    <source>
        <dbReference type="ARBA" id="ARBA00064709"/>
    </source>
</evidence>
<proteinExistence type="inferred from homology"/>
<sequence>MDPEAVKKSLTETTVDAFALQSPCFFDTLVNDGLRIDLVEPGRVLCSYAVPPRLSGPGNYLHGGVVATLVDVVGSSAFLSAGLRTTGVSLDINVSYLDVAFIGEEIEIDAKVLRAGKTVGVVSVEVRKKGSGKLIAQGRHSKYLAVSSKL</sequence>
<dbReference type="SUPFAM" id="SSF54637">
    <property type="entry name" value="Thioesterase/thiol ester dehydrase-isomerase"/>
    <property type="match status" value="1"/>
</dbReference>
<evidence type="ECO:0000256" key="7">
    <source>
        <dbReference type="ARBA" id="ARBA00022801"/>
    </source>
</evidence>
<evidence type="ECO:0000259" key="19">
    <source>
        <dbReference type="Pfam" id="PF03061"/>
    </source>
</evidence>
<dbReference type="PANTHER" id="PTHR21660">
    <property type="entry name" value="THIOESTERASE SUPERFAMILY MEMBER-RELATED"/>
    <property type="match status" value="1"/>
</dbReference>
<keyword evidence="11" id="KW-0206">Cytoskeleton</keyword>
<dbReference type="Pfam" id="PF03061">
    <property type="entry name" value="4HBT"/>
    <property type="match status" value="1"/>
</dbReference>
<evidence type="ECO:0000256" key="1">
    <source>
        <dbReference type="ARBA" id="ARBA00004123"/>
    </source>
</evidence>
<keyword evidence="7" id="KW-0378">Hydrolase</keyword>
<comment type="function">
    <text evidence="14">Catalyzes the hydrolysis of acyl-CoAs into free fatty acids and coenzyme A (CoASH), regulating their respective intracellular levels. Has acyl-CoA thioesterase activity towards medium (C12) and long-chain (C18) fatty acyl-CoA substrates. Can also hydrolyze 3-hydroxyphenylacetyl-CoA and 3,4-dihydroxyphenylacetyl-CoA (in vitro). May play a role in controlling adaptive thermogenesis.</text>
</comment>
<dbReference type="GO" id="GO:0006629">
    <property type="term" value="P:lipid metabolic process"/>
    <property type="evidence" value="ECO:0007669"/>
    <property type="project" value="UniProtKB-KW"/>
</dbReference>
<dbReference type="GO" id="GO:0005634">
    <property type="term" value="C:nucleus"/>
    <property type="evidence" value="ECO:0007669"/>
    <property type="project" value="UniProtKB-SubCell"/>
</dbReference>
<gene>
    <name evidence="20" type="ORF">Cni_G10245</name>
</gene>
<accession>A0AAQ3QA54</accession>
<comment type="subunit">
    <text evidence="15">Homotetramer. Interacts with PCTP.</text>
</comment>
<evidence type="ECO:0000256" key="10">
    <source>
        <dbReference type="ARBA" id="ARBA00023128"/>
    </source>
</evidence>
<keyword evidence="9" id="KW-0443">Lipid metabolism</keyword>
<keyword evidence="10" id="KW-0496">Mitochondrion</keyword>
<comment type="similarity">
    <text evidence="5">Belongs to the thioesterase PaaI family.</text>
</comment>
<evidence type="ECO:0000313" key="21">
    <source>
        <dbReference type="Proteomes" id="UP001327560"/>
    </source>
</evidence>
<dbReference type="Proteomes" id="UP001327560">
    <property type="component" value="Chromosome 3"/>
</dbReference>
<evidence type="ECO:0000256" key="17">
    <source>
        <dbReference type="ARBA" id="ARBA00081533"/>
    </source>
</evidence>
<dbReference type="EMBL" id="CP136892">
    <property type="protein sequence ID" value="WOL01528.1"/>
    <property type="molecule type" value="Genomic_DNA"/>
</dbReference>
<evidence type="ECO:0000256" key="2">
    <source>
        <dbReference type="ARBA" id="ARBA00004173"/>
    </source>
</evidence>
<dbReference type="AlphaFoldDB" id="A0AAQ3QA54"/>
<dbReference type="GO" id="GO:0005829">
    <property type="term" value="C:cytosol"/>
    <property type="evidence" value="ECO:0007669"/>
    <property type="project" value="UniProtKB-SubCell"/>
</dbReference>
<dbReference type="FunFam" id="3.10.129.10:FF:000021">
    <property type="entry name" value="Acyl-coenzyme A thioesterase 13"/>
    <property type="match status" value="1"/>
</dbReference>
<evidence type="ECO:0000256" key="5">
    <source>
        <dbReference type="ARBA" id="ARBA00008324"/>
    </source>
</evidence>
<keyword evidence="6" id="KW-0963">Cytoplasm</keyword>
<dbReference type="GO" id="GO:0005739">
    <property type="term" value="C:mitochondrion"/>
    <property type="evidence" value="ECO:0007669"/>
    <property type="project" value="UniProtKB-SubCell"/>
</dbReference>
<evidence type="ECO:0000256" key="9">
    <source>
        <dbReference type="ARBA" id="ARBA00023098"/>
    </source>
</evidence>
<dbReference type="Gene3D" id="3.10.129.10">
    <property type="entry name" value="Hotdog Thioesterase"/>
    <property type="match status" value="1"/>
</dbReference>
<keyword evidence="8" id="KW-0007">Acetylation</keyword>
<name>A0AAQ3QA54_9LILI</name>
<comment type="catalytic activity">
    <reaction evidence="13">
        <text>a fatty acyl-CoA + H2O = a fatty acid + CoA + H(+)</text>
        <dbReference type="Rhea" id="RHEA:16781"/>
        <dbReference type="ChEBI" id="CHEBI:15377"/>
        <dbReference type="ChEBI" id="CHEBI:15378"/>
        <dbReference type="ChEBI" id="CHEBI:28868"/>
        <dbReference type="ChEBI" id="CHEBI:57287"/>
        <dbReference type="ChEBI" id="CHEBI:77636"/>
    </reaction>
    <physiologicalReaction direction="left-to-right" evidence="13">
        <dbReference type="Rhea" id="RHEA:16782"/>
    </physiologicalReaction>
</comment>
<evidence type="ECO:0000256" key="13">
    <source>
        <dbReference type="ARBA" id="ARBA00052976"/>
    </source>
</evidence>
<evidence type="ECO:0000256" key="12">
    <source>
        <dbReference type="ARBA" id="ARBA00023242"/>
    </source>
</evidence>
<evidence type="ECO:0000256" key="14">
    <source>
        <dbReference type="ARBA" id="ARBA00058205"/>
    </source>
</evidence>
<dbReference type="InterPro" id="IPR039298">
    <property type="entry name" value="ACOT13"/>
</dbReference>
<evidence type="ECO:0000256" key="3">
    <source>
        <dbReference type="ARBA" id="ARBA00004186"/>
    </source>
</evidence>
<dbReference type="GO" id="GO:0047617">
    <property type="term" value="F:fatty acyl-CoA hydrolase activity"/>
    <property type="evidence" value="ECO:0007669"/>
    <property type="project" value="InterPro"/>
</dbReference>
<evidence type="ECO:0000256" key="18">
    <source>
        <dbReference type="ARBA" id="ARBA00083956"/>
    </source>
</evidence>
<evidence type="ECO:0000256" key="8">
    <source>
        <dbReference type="ARBA" id="ARBA00022990"/>
    </source>
</evidence>
<evidence type="ECO:0000256" key="16">
    <source>
        <dbReference type="ARBA" id="ARBA00067273"/>
    </source>
</evidence>
<protein>
    <recommendedName>
        <fullName evidence="16">Acyl-coenzyme A thioesterase 13</fullName>
    </recommendedName>
    <alternativeName>
        <fullName evidence="17">Hotdog-fold thioesterase superfamily member 2</fullName>
    </alternativeName>
    <alternativeName>
        <fullName evidence="18">Thioesterase superfamily member 2</fullName>
    </alternativeName>
</protein>
<dbReference type="GO" id="GO:0005819">
    <property type="term" value="C:spindle"/>
    <property type="evidence" value="ECO:0007669"/>
    <property type="project" value="UniProtKB-SubCell"/>
</dbReference>
<keyword evidence="21" id="KW-1185">Reference proteome</keyword>
<dbReference type="InterPro" id="IPR003736">
    <property type="entry name" value="PAAI_dom"/>
</dbReference>
<dbReference type="PANTHER" id="PTHR21660:SF47">
    <property type="entry name" value="F19P19.27 PROTEIN"/>
    <property type="match status" value="1"/>
</dbReference>
<evidence type="ECO:0000256" key="4">
    <source>
        <dbReference type="ARBA" id="ARBA00004514"/>
    </source>
</evidence>
<dbReference type="InterPro" id="IPR006683">
    <property type="entry name" value="Thioestr_dom"/>
</dbReference>
<dbReference type="CDD" id="cd03443">
    <property type="entry name" value="PaaI_thioesterase"/>
    <property type="match status" value="1"/>
</dbReference>
<reference evidence="20 21" key="1">
    <citation type="submission" date="2023-10" db="EMBL/GenBank/DDBJ databases">
        <title>Chromosome-scale genome assembly provides insights into flower coloration mechanisms of Canna indica.</title>
        <authorList>
            <person name="Li C."/>
        </authorList>
    </citation>
    <scope>NUCLEOTIDE SEQUENCE [LARGE SCALE GENOMIC DNA]</scope>
    <source>
        <tissue evidence="20">Flower</tissue>
    </source>
</reference>
<keyword evidence="12" id="KW-0539">Nucleus</keyword>
<dbReference type="NCBIfam" id="TIGR00369">
    <property type="entry name" value="unchar_dom_1"/>
    <property type="match status" value="1"/>
</dbReference>
<comment type="subcellular location">
    <subcellularLocation>
        <location evidence="3">Cytoplasm</location>
        <location evidence="3">Cytoskeleton</location>
        <location evidence="3">Spindle</location>
    </subcellularLocation>
    <subcellularLocation>
        <location evidence="4">Cytoplasm</location>
        <location evidence="4">Cytosol</location>
    </subcellularLocation>
    <subcellularLocation>
        <location evidence="2">Mitochondrion</location>
    </subcellularLocation>
    <subcellularLocation>
        <location evidence="1">Nucleus</location>
    </subcellularLocation>
</comment>
<organism evidence="20 21">
    <name type="scientific">Canna indica</name>
    <name type="common">Indian-shot</name>
    <dbReference type="NCBI Taxonomy" id="4628"/>
    <lineage>
        <taxon>Eukaryota</taxon>
        <taxon>Viridiplantae</taxon>
        <taxon>Streptophyta</taxon>
        <taxon>Embryophyta</taxon>
        <taxon>Tracheophyta</taxon>
        <taxon>Spermatophyta</taxon>
        <taxon>Magnoliopsida</taxon>
        <taxon>Liliopsida</taxon>
        <taxon>Zingiberales</taxon>
        <taxon>Cannaceae</taxon>
        <taxon>Canna</taxon>
    </lineage>
</organism>
<dbReference type="InterPro" id="IPR029069">
    <property type="entry name" value="HotDog_dom_sf"/>
</dbReference>
<feature type="domain" description="Thioesterase" evidence="19">
    <location>
        <begin position="59"/>
        <end position="133"/>
    </location>
</feature>
<evidence type="ECO:0000256" key="11">
    <source>
        <dbReference type="ARBA" id="ARBA00023212"/>
    </source>
</evidence>